<dbReference type="Proteomes" id="UP000215002">
    <property type="component" value="Chromosome"/>
</dbReference>
<dbReference type="AlphaFoldDB" id="A0A223NSF6"/>
<reference evidence="1 2" key="1">
    <citation type="submission" date="2017-08" db="EMBL/GenBank/DDBJ databases">
        <title>Complete genome sequence of Mucilaginibacter sp. strain BJC16-A31.</title>
        <authorList>
            <consortium name="Henan University of Science and Technology"/>
            <person name="You X."/>
        </authorList>
    </citation>
    <scope>NUCLEOTIDE SEQUENCE [LARGE SCALE GENOMIC DNA]</scope>
    <source>
        <strain evidence="1 2">BJC16-A31</strain>
    </source>
</reference>
<dbReference type="KEGG" id="muc:MuYL_0685"/>
<accession>A0A223NSF6</accession>
<proteinExistence type="predicted"/>
<evidence type="ECO:0008006" key="3">
    <source>
        <dbReference type="Google" id="ProtNLM"/>
    </source>
</evidence>
<dbReference type="OrthoDB" id="1132102at2"/>
<name>A0A223NSF6_9SPHI</name>
<evidence type="ECO:0000313" key="2">
    <source>
        <dbReference type="Proteomes" id="UP000215002"/>
    </source>
</evidence>
<sequence length="189" mass="20934">MSSHHIVREKQEPALLALGLDNFDDELLGQLLEWSPTVITTPQTAEKLNATGIKIDWIITNENTPPFQSDVKLMPFGGGSLVNVALKYLADNGFPAVNIVTDEFNLADYTLYVPQINIVLFNGGKKIYPVHSGFNKWTPANETIEVLTPAKKLEVTGLEKQGDDLYRTTGDGIFSLHFGNPFLFIAEEL</sequence>
<organism evidence="1 2">
    <name type="scientific">Mucilaginibacter xinganensis</name>
    <dbReference type="NCBI Taxonomy" id="1234841"/>
    <lineage>
        <taxon>Bacteria</taxon>
        <taxon>Pseudomonadati</taxon>
        <taxon>Bacteroidota</taxon>
        <taxon>Sphingobacteriia</taxon>
        <taxon>Sphingobacteriales</taxon>
        <taxon>Sphingobacteriaceae</taxon>
        <taxon>Mucilaginibacter</taxon>
    </lineage>
</organism>
<dbReference type="RefSeq" id="WP_094569157.1">
    <property type="nucleotide sequence ID" value="NZ_CP022743.1"/>
</dbReference>
<gene>
    <name evidence="1" type="ORF">MuYL_0685</name>
</gene>
<keyword evidence="2" id="KW-1185">Reference proteome</keyword>
<dbReference type="EMBL" id="CP022743">
    <property type="protein sequence ID" value="ASU32588.1"/>
    <property type="molecule type" value="Genomic_DNA"/>
</dbReference>
<evidence type="ECO:0000313" key="1">
    <source>
        <dbReference type="EMBL" id="ASU32588.1"/>
    </source>
</evidence>
<protein>
    <recommendedName>
        <fullName evidence="3">Thiamine pyrophosphokinase</fullName>
    </recommendedName>
</protein>